<evidence type="ECO:0000313" key="1">
    <source>
        <dbReference type="EMBL" id="NDV38058.1"/>
    </source>
</evidence>
<sequence length="165" mass="17508">MEEALVVGLLLGFKELEEVLEGLGDVLVGLQVDLEVVPSEVLIGELLGLLPGHSVVGGLARPYKDDRGARTALRGGNAVEVQEDLPKLRLRGERERQEEGLPVLEVEVPHGRELLGPCGVQDLQGDWEALPVDFLDVGLLDGGVVGSAPCDVGHDKIALPRVCGT</sequence>
<name>A0A6B2LMW2_9EUKA</name>
<dbReference type="EMBL" id="GIBP01009089">
    <property type="protein sequence ID" value="NDV38058.1"/>
    <property type="molecule type" value="Transcribed_RNA"/>
</dbReference>
<protein>
    <submittedName>
        <fullName evidence="1">Uncharacterized protein</fullName>
    </submittedName>
</protein>
<proteinExistence type="predicted"/>
<organism evidence="1">
    <name type="scientific">Arcella intermedia</name>
    <dbReference type="NCBI Taxonomy" id="1963864"/>
    <lineage>
        <taxon>Eukaryota</taxon>
        <taxon>Amoebozoa</taxon>
        <taxon>Tubulinea</taxon>
        <taxon>Elardia</taxon>
        <taxon>Arcellinida</taxon>
        <taxon>Sphaerothecina</taxon>
        <taxon>Arcellidae</taxon>
        <taxon>Arcella</taxon>
    </lineage>
</organism>
<accession>A0A6B2LMW2</accession>
<dbReference type="AlphaFoldDB" id="A0A6B2LMW2"/>
<reference evidence="1" key="1">
    <citation type="journal article" date="2020" name="J. Eukaryot. Microbiol.">
        <title>De novo Sequencing, Assembly and Annotation of the Transcriptome for the Free-Living Testate Amoeba Arcella intermedia.</title>
        <authorList>
            <person name="Ribeiro G.M."/>
            <person name="Porfirio-Sousa A.L."/>
            <person name="Maurer-Alcala X.X."/>
            <person name="Katz L.A."/>
            <person name="Lahr D.J.G."/>
        </authorList>
    </citation>
    <scope>NUCLEOTIDE SEQUENCE</scope>
</reference>